<evidence type="ECO:0000313" key="8">
    <source>
        <dbReference type="EMBL" id="CAH0997861.1"/>
    </source>
</evidence>
<evidence type="ECO:0000313" key="9">
    <source>
        <dbReference type="Proteomes" id="UP000837932"/>
    </source>
</evidence>
<dbReference type="Pfam" id="PF01048">
    <property type="entry name" value="PNP_UDP_1"/>
    <property type="match status" value="1"/>
</dbReference>
<protein>
    <recommendedName>
        <fullName evidence="2">adenosylhomocysteine nucleosidase</fullName>
        <ecNumber evidence="2">3.2.2.9</ecNumber>
    </recommendedName>
</protein>
<dbReference type="EMBL" id="CAKLPY010000007">
    <property type="protein sequence ID" value="CAH0997861.1"/>
    <property type="molecule type" value="Genomic_DNA"/>
</dbReference>
<dbReference type="GO" id="GO:0008782">
    <property type="term" value="F:adenosylhomocysteine nucleosidase activity"/>
    <property type="evidence" value="ECO:0007669"/>
    <property type="project" value="UniProtKB-EC"/>
</dbReference>
<keyword evidence="8" id="KW-0326">Glycosidase</keyword>
<evidence type="ECO:0000256" key="3">
    <source>
        <dbReference type="ARBA" id="ARBA00022605"/>
    </source>
</evidence>
<dbReference type="NCBIfam" id="TIGR01704">
    <property type="entry name" value="MTA_SAH-Nsdase"/>
    <property type="match status" value="1"/>
</dbReference>
<evidence type="ECO:0000256" key="6">
    <source>
        <dbReference type="SAM" id="SignalP"/>
    </source>
</evidence>
<gene>
    <name evidence="8" type="primary">mtnN</name>
    <name evidence="8" type="ORF">EMA8858_03995</name>
</gene>
<evidence type="ECO:0000256" key="1">
    <source>
        <dbReference type="ARBA" id="ARBA00004945"/>
    </source>
</evidence>
<evidence type="ECO:0000256" key="4">
    <source>
        <dbReference type="ARBA" id="ARBA00022801"/>
    </source>
</evidence>
<proteinExistence type="predicted"/>
<name>A0ABM9AVW8_9BACT</name>
<dbReference type="PANTHER" id="PTHR46832:SF1">
    <property type="entry name" value="5'-METHYLTHIOADENOSINE_S-ADENOSYLHOMOCYSTEINE NUCLEOSIDASE"/>
    <property type="match status" value="1"/>
</dbReference>
<keyword evidence="6" id="KW-0732">Signal</keyword>
<dbReference type="Proteomes" id="UP000837932">
    <property type="component" value="Unassembled WGS sequence"/>
</dbReference>
<evidence type="ECO:0000256" key="5">
    <source>
        <dbReference type="ARBA" id="ARBA00023167"/>
    </source>
</evidence>
<keyword evidence="5" id="KW-0486">Methionine biosynthesis</keyword>
<dbReference type="InterPro" id="IPR035994">
    <property type="entry name" value="Nucleoside_phosphorylase_sf"/>
</dbReference>
<dbReference type="Gene3D" id="3.40.50.1580">
    <property type="entry name" value="Nucleoside phosphorylase domain"/>
    <property type="match status" value="1"/>
</dbReference>
<dbReference type="NCBIfam" id="NF004079">
    <property type="entry name" value="PRK05584.1"/>
    <property type="match status" value="1"/>
</dbReference>
<reference evidence="8" key="1">
    <citation type="submission" date="2021-12" db="EMBL/GenBank/DDBJ databases">
        <authorList>
            <person name="Rodrigo-Torres L."/>
            <person name="Arahal R. D."/>
            <person name="Lucena T."/>
        </authorList>
    </citation>
    <scope>NUCLEOTIDE SEQUENCE</scope>
    <source>
        <strain evidence="8">CECT 8858</strain>
    </source>
</reference>
<keyword evidence="9" id="KW-1185">Reference proteome</keyword>
<keyword evidence="4 8" id="KW-0378">Hydrolase</keyword>
<dbReference type="SUPFAM" id="SSF53167">
    <property type="entry name" value="Purine and uridine phosphorylases"/>
    <property type="match status" value="1"/>
</dbReference>
<dbReference type="InterPro" id="IPR010049">
    <property type="entry name" value="MTA_SAH_Nsdase"/>
</dbReference>
<evidence type="ECO:0000256" key="2">
    <source>
        <dbReference type="ARBA" id="ARBA00011974"/>
    </source>
</evidence>
<feature type="chain" id="PRO_5045038488" description="adenosylhomocysteine nucleosidase" evidence="6">
    <location>
        <begin position="20"/>
        <end position="264"/>
    </location>
</feature>
<accession>A0ABM9AVW8</accession>
<sequence>MKIKLTVLLITLLSTSSFAQIIAILGAMPEEVQLLESALKHPKTKNVLGFEFKTGKLNGKKVVIGETGIGKTNASMTTTLIIKTFHPKSIIFTGIAGAVNKELNQGDILIGQKLTYHDYGRLTNEGFVANPTRNPHTKKANPQYFIADSVLVVLANQAAQSVDLKHITFNLPAPRIFTGTIVTGDTFVASSIAVDNFRKKYQADATEMEGAAVAQICWQQSVPFLVIRSISDKANETAPADFQTFKKIASDNSATLVKAIIKKL</sequence>
<feature type="domain" description="Nucleoside phosphorylase" evidence="7">
    <location>
        <begin position="22"/>
        <end position="262"/>
    </location>
</feature>
<comment type="pathway">
    <text evidence="1">Amino-acid biosynthesis; L-methionine biosynthesis via salvage pathway; S-methyl-5-thio-alpha-D-ribose 1-phosphate from S-methyl-5'-thioadenosine (hydrolase route): step 1/2.</text>
</comment>
<dbReference type="EC" id="3.2.2.9" evidence="2"/>
<evidence type="ECO:0000259" key="7">
    <source>
        <dbReference type="Pfam" id="PF01048"/>
    </source>
</evidence>
<comment type="caution">
    <text evidence="8">The sequence shown here is derived from an EMBL/GenBank/DDBJ whole genome shotgun (WGS) entry which is preliminary data.</text>
</comment>
<keyword evidence="3" id="KW-0028">Amino-acid biosynthesis</keyword>
<organism evidence="8 9">
    <name type="scientific">Emticicia aquatica</name>
    <dbReference type="NCBI Taxonomy" id="1681835"/>
    <lineage>
        <taxon>Bacteria</taxon>
        <taxon>Pseudomonadati</taxon>
        <taxon>Bacteroidota</taxon>
        <taxon>Cytophagia</taxon>
        <taxon>Cytophagales</taxon>
        <taxon>Leadbetterellaceae</taxon>
        <taxon>Emticicia</taxon>
    </lineage>
</organism>
<dbReference type="PANTHER" id="PTHR46832">
    <property type="entry name" value="5'-METHYLTHIOADENOSINE/S-ADENOSYLHOMOCYSTEINE NUCLEOSIDASE"/>
    <property type="match status" value="1"/>
</dbReference>
<dbReference type="RefSeq" id="WP_238808668.1">
    <property type="nucleotide sequence ID" value="NZ_CAKLPY010000007.1"/>
</dbReference>
<dbReference type="CDD" id="cd09008">
    <property type="entry name" value="MTAN"/>
    <property type="match status" value="1"/>
</dbReference>
<dbReference type="InterPro" id="IPR000845">
    <property type="entry name" value="Nucleoside_phosphorylase_d"/>
</dbReference>
<feature type="signal peptide" evidence="6">
    <location>
        <begin position="1"/>
        <end position="19"/>
    </location>
</feature>